<feature type="compositionally biased region" description="Low complexity" evidence="1">
    <location>
        <begin position="100"/>
        <end position="114"/>
    </location>
</feature>
<feature type="compositionally biased region" description="Polar residues" evidence="1">
    <location>
        <begin position="52"/>
        <end position="69"/>
    </location>
</feature>
<feature type="compositionally biased region" description="Low complexity" evidence="1">
    <location>
        <begin position="140"/>
        <end position="150"/>
    </location>
</feature>
<dbReference type="HOGENOM" id="CLU_087700_1_0_1"/>
<evidence type="ECO:0000313" key="3">
    <source>
        <dbReference type="Proteomes" id="UP000006753"/>
    </source>
</evidence>
<protein>
    <submittedName>
        <fullName evidence="2">Uncharacterized protein</fullName>
    </submittedName>
</protein>
<proteinExistence type="predicted"/>
<feature type="compositionally biased region" description="Basic and acidic residues" evidence="1">
    <location>
        <begin position="207"/>
        <end position="241"/>
    </location>
</feature>
<evidence type="ECO:0000313" key="2">
    <source>
        <dbReference type="EMBL" id="EKD13153.1"/>
    </source>
</evidence>
<accession>K1WWW2</accession>
<dbReference type="OrthoDB" id="5418203at2759"/>
<dbReference type="eggNOG" id="ENOG502SQFV">
    <property type="taxonomic scope" value="Eukaryota"/>
</dbReference>
<dbReference type="OMA" id="PTQFEYP"/>
<dbReference type="InParanoid" id="K1WWW2"/>
<organism evidence="2 3">
    <name type="scientific">Marssonina brunnea f. sp. multigermtubi (strain MB_m1)</name>
    <name type="common">Marssonina leaf spot fungus</name>
    <dbReference type="NCBI Taxonomy" id="1072389"/>
    <lineage>
        <taxon>Eukaryota</taxon>
        <taxon>Fungi</taxon>
        <taxon>Dikarya</taxon>
        <taxon>Ascomycota</taxon>
        <taxon>Pezizomycotina</taxon>
        <taxon>Leotiomycetes</taxon>
        <taxon>Helotiales</taxon>
        <taxon>Drepanopezizaceae</taxon>
        <taxon>Drepanopeziza</taxon>
    </lineage>
</organism>
<reference evidence="2 3" key="1">
    <citation type="journal article" date="2012" name="BMC Genomics">
        <title>Sequencing the genome of Marssonina brunnea reveals fungus-poplar co-evolution.</title>
        <authorList>
            <person name="Zhu S."/>
            <person name="Cao Y.-Z."/>
            <person name="Jiang C."/>
            <person name="Tan B.-Y."/>
            <person name="Wang Z."/>
            <person name="Feng S."/>
            <person name="Zhang L."/>
            <person name="Su X.-H."/>
            <person name="Brejova B."/>
            <person name="Vinar T."/>
            <person name="Xu M."/>
            <person name="Wang M.-X."/>
            <person name="Zhang S.-G."/>
            <person name="Huang M.-R."/>
            <person name="Wu R."/>
            <person name="Zhou Y."/>
        </authorList>
    </citation>
    <scope>NUCLEOTIDE SEQUENCE [LARGE SCALE GENOMIC DNA]</scope>
    <source>
        <strain evidence="2 3">MB_m1</strain>
    </source>
</reference>
<evidence type="ECO:0000256" key="1">
    <source>
        <dbReference type="SAM" id="MobiDB-lite"/>
    </source>
</evidence>
<dbReference type="KEGG" id="mbe:MBM_08596"/>
<keyword evidence="3" id="KW-1185">Reference proteome</keyword>
<dbReference type="GeneID" id="18764531"/>
<dbReference type="EMBL" id="JH921451">
    <property type="protein sequence ID" value="EKD13153.1"/>
    <property type="molecule type" value="Genomic_DNA"/>
</dbReference>
<name>K1WWW2_MARBU</name>
<feature type="compositionally biased region" description="Acidic residues" evidence="1">
    <location>
        <begin position="77"/>
        <end position="90"/>
    </location>
</feature>
<feature type="compositionally biased region" description="Low complexity" evidence="1">
    <location>
        <begin position="1"/>
        <end position="17"/>
    </location>
</feature>
<sequence>MPSPKGCPSLPSSLLPAPSVPPYPPAISTLRFQHTNNPLSNPTALVSSLKSLSINPSAPSNPDSKSQVQKVHIVSESWDDGSDSDSDTDTEADRSRKNAAAEAAAAASSSSSYPYAPPPTPISPSTNMTDARTPFPVPSSPATSPSTTAALDFEHPYGYVDGEPGAGARGDSRQRPAKTDAVARRMIAGALGVRAPRKTGEQAAYEKAAREKEAKRREREREEEKEKEGEKERARRAVWED</sequence>
<feature type="region of interest" description="Disordered" evidence="1">
    <location>
        <begin position="52"/>
        <end position="241"/>
    </location>
</feature>
<gene>
    <name evidence="2" type="ORF">MBM_08596</name>
</gene>
<feature type="region of interest" description="Disordered" evidence="1">
    <location>
        <begin position="1"/>
        <end position="24"/>
    </location>
</feature>
<dbReference type="Proteomes" id="UP000006753">
    <property type="component" value="Unassembled WGS sequence"/>
</dbReference>
<dbReference type="AlphaFoldDB" id="K1WWW2"/>
<feature type="compositionally biased region" description="Basic and acidic residues" evidence="1">
    <location>
        <begin position="170"/>
        <end position="183"/>
    </location>
</feature>